<sequence length="162" mass="18484">MSITISNISVEKLPKKKLAYIEHMGPYQGDTELFGKLFTYVMEWAQPKGLMNDPKVEAITIYPDDPKTIPESQQRIRVGFTVPEDTTAENDIQVLEIPEGSYAVGSFEILPNEYGSAWNEVFEYIKNKNLVPTDMMYESYKNEPGTHPEGKHIVDINVMLQH</sequence>
<dbReference type="Gene3D" id="3.20.80.10">
    <property type="entry name" value="Regulatory factor, effector binding domain"/>
    <property type="match status" value="1"/>
</dbReference>
<gene>
    <name evidence="2" type="ORF">ACFSR1_16940</name>
</gene>
<feature type="domain" description="AraC effector-binding" evidence="1">
    <location>
        <begin position="6"/>
        <end position="161"/>
    </location>
</feature>
<name>A0ABW5LIF3_9FLAO</name>
<protein>
    <submittedName>
        <fullName evidence="2">GyrI-like domain-containing protein</fullName>
    </submittedName>
</protein>
<keyword evidence="3" id="KW-1185">Reference proteome</keyword>
<dbReference type="InterPro" id="IPR011256">
    <property type="entry name" value="Reg_factor_effector_dom_sf"/>
</dbReference>
<comment type="caution">
    <text evidence="2">The sequence shown here is derived from an EMBL/GenBank/DDBJ whole genome shotgun (WGS) entry which is preliminary data.</text>
</comment>
<evidence type="ECO:0000259" key="1">
    <source>
        <dbReference type="SMART" id="SM00871"/>
    </source>
</evidence>
<reference evidence="3" key="1">
    <citation type="journal article" date="2019" name="Int. J. Syst. Evol. Microbiol.">
        <title>The Global Catalogue of Microorganisms (GCM) 10K type strain sequencing project: providing services to taxonomists for standard genome sequencing and annotation.</title>
        <authorList>
            <consortium name="The Broad Institute Genomics Platform"/>
            <consortium name="The Broad Institute Genome Sequencing Center for Infectious Disease"/>
            <person name="Wu L."/>
            <person name="Ma J."/>
        </authorList>
    </citation>
    <scope>NUCLEOTIDE SEQUENCE [LARGE SCALE GENOMIC DNA]</scope>
    <source>
        <strain evidence="3">KCTC 52274</strain>
    </source>
</reference>
<dbReference type="SMART" id="SM00871">
    <property type="entry name" value="AraC_E_bind"/>
    <property type="match status" value="1"/>
</dbReference>
<dbReference type="SUPFAM" id="SSF55136">
    <property type="entry name" value="Probable bacterial effector-binding domain"/>
    <property type="match status" value="1"/>
</dbReference>
<dbReference type="InterPro" id="IPR050908">
    <property type="entry name" value="SmbC-like"/>
</dbReference>
<dbReference type="Proteomes" id="UP001597319">
    <property type="component" value="Unassembled WGS sequence"/>
</dbReference>
<organism evidence="2 3">
    <name type="scientific">Aquimarina rubra</name>
    <dbReference type="NCBI Taxonomy" id="1920033"/>
    <lineage>
        <taxon>Bacteria</taxon>
        <taxon>Pseudomonadati</taxon>
        <taxon>Bacteroidota</taxon>
        <taxon>Flavobacteriia</taxon>
        <taxon>Flavobacteriales</taxon>
        <taxon>Flavobacteriaceae</taxon>
        <taxon>Aquimarina</taxon>
    </lineage>
</organism>
<dbReference type="PANTHER" id="PTHR40055">
    <property type="entry name" value="TRANSCRIPTIONAL REGULATOR YGIV-RELATED"/>
    <property type="match status" value="1"/>
</dbReference>
<dbReference type="Pfam" id="PF06445">
    <property type="entry name" value="GyrI-like"/>
    <property type="match status" value="1"/>
</dbReference>
<evidence type="ECO:0000313" key="3">
    <source>
        <dbReference type="Proteomes" id="UP001597319"/>
    </source>
</evidence>
<evidence type="ECO:0000313" key="2">
    <source>
        <dbReference type="EMBL" id="MFD2564370.1"/>
    </source>
</evidence>
<dbReference type="PANTHER" id="PTHR40055:SF1">
    <property type="entry name" value="TRANSCRIPTIONAL REGULATOR YGIV-RELATED"/>
    <property type="match status" value="1"/>
</dbReference>
<dbReference type="InterPro" id="IPR029442">
    <property type="entry name" value="GyrI-like"/>
</dbReference>
<accession>A0ABW5LIF3</accession>
<dbReference type="EMBL" id="JBHULE010000019">
    <property type="protein sequence ID" value="MFD2564370.1"/>
    <property type="molecule type" value="Genomic_DNA"/>
</dbReference>
<dbReference type="RefSeq" id="WP_378294205.1">
    <property type="nucleotide sequence ID" value="NZ_JBHULE010000019.1"/>
</dbReference>
<dbReference type="InterPro" id="IPR010499">
    <property type="entry name" value="AraC_E-bd"/>
</dbReference>
<proteinExistence type="predicted"/>